<dbReference type="EMBL" id="CP027062">
    <property type="protein sequence ID" value="AVI52267.1"/>
    <property type="molecule type" value="Genomic_DNA"/>
</dbReference>
<evidence type="ECO:0000313" key="3">
    <source>
        <dbReference type="Proteomes" id="UP000238442"/>
    </source>
</evidence>
<keyword evidence="3" id="KW-1185">Reference proteome</keyword>
<gene>
    <name evidence="2" type="ORF">C5O00_14315</name>
</gene>
<dbReference type="InterPro" id="IPR025250">
    <property type="entry name" value="DUF4199"/>
</dbReference>
<feature type="transmembrane region" description="Helical" evidence="1">
    <location>
        <begin position="63"/>
        <end position="80"/>
    </location>
</feature>
<evidence type="ECO:0000313" key="2">
    <source>
        <dbReference type="EMBL" id="AVI52267.1"/>
    </source>
</evidence>
<organism evidence="2 3">
    <name type="scientific">Pukyongia salina</name>
    <dbReference type="NCBI Taxonomy" id="2094025"/>
    <lineage>
        <taxon>Bacteria</taxon>
        <taxon>Pseudomonadati</taxon>
        <taxon>Bacteroidota</taxon>
        <taxon>Flavobacteriia</taxon>
        <taxon>Flavobacteriales</taxon>
        <taxon>Flavobacteriaceae</taxon>
        <taxon>Pukyongia</taxon>
    </lineage>
</organism>
<dbReference type="KEGG" id="aue:C5O00_14315"/>
<proteinExistence type="predicted"/>
<feature type="transmembrane region" description="Helical" evidence="1">
    <location>
        <begin position="92"/>
        <end position="119"/>
    </location>
</feature>
<feature type="transmembrane region" description="Helical" evidence="1">
    <location>
        <begin position="29"/>
        <end position="51"/>
    </location>
</feature>
<evidence type="ECO:0008006" key="4">
    <source>
        <dbReference type="Google" id="ProtNLM"/>
    </source>
</evidence>
<sequence>MLTNKPNQAACYGRPKNFNMDTNISTLKFATPLGVVLGLLLIVIVVVMYVTGMLQEGVQWPMYLFYLIFPLYIGYVVHSYRKANGGYLSLGSALKVGVTAAIISGLVYLVYNLIFVYLIDPEFPAKMLDVARENMYKQNPNITEEQVEMAMGFAEKFSNPFLGGAFWIVMSAFFGFIYSLISGLIFKRERPVH</sequence>
<name>A0A2S0I017_9FLAO</name>
<dbReference type="Pfam" id="PF13858">
    <property type="entry name" value="DUF4199"/>
    <property type="match status" value="1"/>
</dbReference>
<protein>
    <recommendedName>
        <fullName evidence="4">DUF4199 domain-containing protein</fullName>
    </recommendedName>
</protein>
<reference evidence="2 3" key="1">
    <citation type="submission" date="2018-02" db="EMBL/GenBank/DDBJ databases">
        <title>Genomic analysis of the strain RR4-38 isolated from a seawater recirculating aquaculture system.</title>
        <authorList>
            <person name="Kim Y.-S."/>
            <person name="Jang Y.H."/>
            <person name="Kim K.-H."/>
        </authorList>
    </citation>
    <scope>NUCLEOTIDE SEQUENCE [LARGE SCALE GENOMIC DNA]</scope>
    <source>
        <strain evidence="2 3">RR4-38</strain>
    </source>
</reference>
<dbReference type="AlphaFoldDB" id="A0A2S0I017"/>
<feature type="transmembrane region" description="Helical" evidence="1">
    <location>
        <begin position="165"/>
        <end position="186"/>
    </location>
</feature>
<dbReference type="Proteomes" id="UP000238442">
    <property type="component" value="Chromosome"/>
</dbReference>
<keyword evidence="1" id="KW-0812">Transmembrane</keyword>
<keyword evidence="1" id="KW-1133">Transmembrane helix</keyword>
<accession>A0A2S0I017</accession>
<keyword evidence="1" id="KW-0472">Membrane</keyword>
<evidence type="ECO:0000256" key="1">
    <source>
        <dbReference type="SAM" id="Phobius"/>
    </source>
</evidence>